<feature type="non-terminal residue" evidence="1">
    <location>
        <position position="1"/>
    </location>
</feature>
<name>A0A8J2LXB2_9HEXA</name>
<evidence type="ECO:0000313" key="1">
    <source>
        <dbReference type="EMBL" id="CAG7830046.1"/>
    </source>
</evidence>
<organism evidence="1 2">
    <name type="scientific">Allacma fusca</name>
    <dbReference type="NCBI Taxonomy" id="39272"/>
    <lineage>
        <taxon>Eukaryota</taxon>
        <taxon>Metazoa</taxon>
        <taxon>Ecdysozoa</taxon>
        <taxon>Arthropoda</taxon>
        <taxon>Hexapoda</taxon>
        <taxon>Collembola</taxon>
        <taxon>Symphypleona</taxon>
        <taxon>Sminthuridae</taxon>
        <taxon>Allacma</taxon>
    </lineage>
</organism>
<evidence type="ECO:0000313" key="2">
    <source>
        <dbReference type="Proteomes" id="UP000708208"/>
    </source>
</evidence>
<dbReference type="EMBL" id="CAJVCH010553969">
    <property type="protein sequence ID" value="CAG7830046.1"/>
    <property type="molecule type" value="Genomic_DNA"/>
</dbReference>
<feature type="non-terminal residue" evidence="1">
    <location>
        <position position="173"/>
    </location>
</feature>
<gene>
    <name evidence="1" type="ORF">AFUS01_LOCUS39873</name>
</gene>
<proteinExistence type="predicted"/>
<dbReference type="AlphaFoldDB" id="A0A8J2LXB2"/>
<reference evidence="1" key="1">
    <citation type="submission" date="2021-06" db="EMBL/GenBank/DDBJ databases">
        <authorList>
            <person name="Hodson N. C."/>
            <person name="Mongue J. A."/>
            <person name="Jaron S. K."/>
        </authorList>
    </citation>
    <scope>NUCLEOTIDE SEQUENCE</scope>
</reference>
<keyword evidence="2" id="KW-1185">Reference proteome</keyword>
<comment type="caution">
    <text evidence="1">The sequence shown here is derived from an EMBL/GenBank/DDBJ whole genome shotgun (WGS) entry which is preliminary data.</text>
</comment>
<sequence length="173" mass="19494">IRLIDTPGFGGSYKGFSPLCYPTLVRYFQEQNYLPNYIFLIVNITEKDLEQKSGWFSIHLKKIKSELSEIIDSSSSSNVIVYLTHICSASPAVQDNPSKLIQVVGEMIEETLGVKNVPIVVGENRPEAYDLRRVSDFYVLPSGGLFPRNIYYEMIKQAKSVDPVGHSLISEML</sequence>
<accession>A0A8J2LXB2</accession>
<protein>
    <submittedName>
        <fullName evidence="1">Uncharacterized protein</fullName>
    </submittedName>
</protein>
<dbReference type="Proteomes" id="UP000708208">
    <property type="component" value="Unassembled WGS sequence"/>
</dbReference>